<evidence type="ECO:0000313" key="2">
    <source>
        <dbReference type="Proteomes" id="UP000307720"/>
    </source>
</evidence>
<reference evidence="1" key="1">
    <citation type="submission" date="2019-04" db="EMBL/GenBank/DDBJ databases">
        <title>Microbes associate with the intestines of laboratory mice.</title>
        <authorList>
            <person name="Navarre W."/>
            <person name="Wong E."/>
            <person name="Huang K."/>
            <person name="Tropini C."/>
            <person name="Ng K."/>
            <person name="Yu B."/>
        </authorList>
    </citation>
    <scope>NUCLEOTIDE SEQUENCE</scope>
    <source>
        <strain evidence="1">NM72_1-8</strain>
    </source>
</reference>
<protein>
    <submittedName>
        <fullName evidence="1">ComF family protein</fullName>
    </submittedName>
</protein>
<dbReference type="Proteomes" id="UP000307720">
    <property type="component" value="Unassembled WGS sequence"/>
</dbReference>
<comment type="caution">
    <text evidence="1">The sequence shown here is derived from an EMBL/GenBank/DDBJ whole genome shotgun (WGS) entry which is preliminary data.</text>
</comment>
<accession>A0AC61R2E9</accession>
<name>A0AC61R2E9_9FIRM</name>
<gene>
    <name evidence="1" type="ORF">E5357_04995</name>
</gene>
<sequence length="239" mass="27535">MNRQLQKMLEILYPRHCPVCHEIVKAHGALICPGCRKKLLPIREPICKKCGKPIADPAQEYCEDCRTRRHLYTRGRAALLYTGEIKESVCRMKFHNKREYIDFYGAYMAEILGKKILEWGAQALIPVPLHRSKLRRRGFNQAELLAREIGRALGIPVRPDIVQRVRKTKPQKELLYRERQNNLKGAFKISQYDVKLKKIVLVDDIYTTGSTVDEIAGRLLEQGAKEVYFVSLCIGKDDG</sequence>
<keyword evidence="2" id="KW-1185">Reference proteome</keyword>
<evidence type="ECO:0000313" key="1">
    <source>
        <dbReference type="EMBL" id="TGX99637.1"/>
    </source>
</evidence>
<dbReference type="EMBL" id="SRZB01000006">
    <property type="protein sequence ID" value="TGX99637.1"/>
    <property type="molecule type" value="Genomic_DNA"/>
</dbReference>
<organism evidence="1 2">
    <name type="scientific">Hominisplanchenecus murintestinalis</name>
    <dbReference type="NCBI Taxonomy" id="2941517"/>
    <lineage>
        <taxon>Bacteria</taxon>
        <taxon>Bacillati</taxon>
        <taxon>Bacillota</taxon>
        <taxon>Clostridia</taxon>
        <taxon>Lachnospirales</taxon>
        <taxon>Lachnospiraceae</taxon>
        <taxon>Hominisplanchenecus</taxon>
    </lineage>
</organism>
<proteinExistence type="predicted"/>